<dbReference type="Proteomes" id="UP001290455">
    <property type="component" value="Unassembled WGS sequence"/>
</dbReference>
<dbReference type="EMBL" id="JAXOFX010000008">
    <property type="protein sequence ID" value="MDZ5472682.1"/>
    <property type="molecule type" value="Genomic_DNA"/>
</dbReference>
<accession>A0ABU5IZZ7</accession>
<sequence>MFRRVIDELNQSMKEQVYTLTGQDLYDLKKGFYEKSVEFMGHSKNLTGITELILNLYFNHFLGALHSPYDIQRNYKLVGQNGRENELDLAFLRPDGGIQAGISVKRQIGNAGWEKHEKPSPLYDELTSMYQSKNSLIQDLWRLENMKLGPIGAFPTVTIVFEDVTSVDRGIMKDITKNLPSYDYLVLQTHHKPLFSELKKKLQMY</sequence>
<organism evidence="1 2">
    <name type="scientific">Robertmurraya mangrovi</name>
    <dbReference type="NCBI Taxonomy" id="3098077"/>
    <lineage>
        <taxon>Bacteria</taxon>
        <taxon>Bacillati</taxon>
        <taxon>Bacillota</taxon>
        <taxon>Bacilli</taxon>
        <taxon>Bacillales</taxon>
        <taxon>Bacillaceae</taxon>
        <taxon>Robertmurraya</taxon>
    </lineage>
</organism>
<evidence type="ECO:0000313" key="2">
    <source>
        <dbReference type="Proteomes" id="UP001290455"/>
    </source>
</evidence>
<evidence type="ECO:0008006" key="3">
    <source>
        <dbReference type="Google" id="ProtNLM"/>
    </source>
</evidence>
<comment type="caution">
    <text evidence="1">The sequence shown here is derived from an EMBL/GenBank/DDBJ whole genome shotgun (WGS) entry which is preliminary data.</text>
</comment>
<protein>
    <recommendedName>
        <fullName evidence="3">DUF4263 domain-containing protein</fullName>
    </recommendedName>
</protein>
<gene>
    <name evidence="1" type="ORF">SM124_13165</name>
</gene>
<reference evidence="1 2" key="1">
    <citation type="submission" date="2023-11" db="EMBL/GenBank/DDBJ databases">
        <title>Bacillus jintuensis, isolated from a mudflat on the Beibu Gulf coast.</title>
        <authorList>
            <person name="Li M."/>
        </authorList>
    </citation>
    <scope>NUCLEOTIDE SEQUENCE [LARGE SCALE GENOMIC DNA]</scope>
    <source>
        <strain evidence="1 2">31A1R</strain>
    </source>
</reference>
<name>A0ABU5IZZ7_9BACI</name>
<dbReference type="RefSeq" id="WP_322446985.1">
    <property type="nucleotide sequence ID" value="NZ_JAXOFX010000008.1"/>
</dbReference>
<evidence type="ECO:0000313" key="1">
    <source>
        <dbReference type="EMBL" id="MDZ5472682.1"/>
    </source>
</evidence>
<keyword evidence="2" id="KW-1185">Reference proteome</keyword>
<proteinExistence type="predicted"/>